<sequence>MDDEKKPPLNSTREQIWHGTPPASDSSYPLRKAYWNLVKLMGISDGIWKDLIRQHVNDPEYLKQFRDSKLTTMTDRVNRLNTSLTGGSVRNLTVDFTWKRFIEGLVILEMQTLTVTLLTKRGSFDTKCFVFDSTFVREDFIKNLRNENRKKRKERFEHPASYDVNEYVANIDHTIEHVMKHILLRLIYKVIRGYKIDGDKLERWTTNYVNNPKLCPGTSSKRGDRRNNMKQAMRHTEAITWRWFLIILQALDVREFEITFKVRHRSGREYEVSDDVPLATYRFWSSNETEQP</sequence>
<dbReference type="AlphaFoldDB" id="A0A3Z4X5Z6"/>
<feature type="region of interest" description="Disordered" evidence="1">
    <location>
        <begin position="1"/>
        <end position="26"/>
    </location>
</feature>
<evidence type="ECO:0000256" key="1">
    <source>
        <dbReference type="SAM" id="MobiDB-lite"/>
    </source>
</evidence>
<protein>
    <submittedName>
        <fullName evidence="2">Uncharacterized protein</fullName>
    </submittedName>
</protein>
<accession>A0A3Z4X5Z6</accession>
<proteinExistence type="predicted"/>
<dbReference type="EMBL" id="AAAGNC010000003">
    <property type="protein sequence ID" value="EAC0255643.1"/>
    <property type="molecule type" value="Genomic_DNA"/>
</dbReference>
<dbReference type="Proteomes" id="UP000839816">
    <property type="component" value="Unassembled WGS sequence"/>
</dbReference>
<name>A0A3Z4X5Z6_SALET</name>
<comment type="caution">
    <text evidence="2">The sequence shown here is derived from an EMBL/GenBank/DDBJ whole genome shotgun (WGS) entry which is preliminary data.</text>
</comment>
<gene>
    <name evidence="2" type="ORF">EHE49_03060</name>
</gene>
<evidence type="ECO:0000313" key="2">
    <source>
        <dbReference type="EMBL" id="EAC0255643.1"/>
    </source>
</evidence>
<reference evidence="2" key="1">
    <citation type="submission" date="2018-11" db="EMBL/GenBank/DDBJ databases">
        <authorList>
            <person name="Ashton P.M."/>
            <person name="Dallman T."/>
            <person name="Nair S."/>
            <person name="De Pinna E."/>
            <person name="Peters T."/>
            <person name="Grant K."/>
        </authorList>
    </citation>
    <scope>NUCLEOTIDE SEQUENCE [LARGE SCALE GENOMIC DNA]</scope>
    <source>
        <strain evidence="2">634658</strain>
    </source>
</reference>
<organism evidence="2">
    <name type="scientific">Salmonella enterica subsp. enterica serovar Chester</name>
    <dbReference type="NCBI Taxonomy" id="149386"/>
    <lineage>
        <taxon>Bacteria</taxon>
        <taxon>Pseudomonadati</taxon>
        <taxon>Pseudomonadota</taxon>
        <taxon>Gammaproteobacteria</taxon>
        <taxon>Enterobacterales</taxon>
        <taxon>Enterobacteriaceae</taxon>
        <taxon>Salmonella</taxon>
    </lineage>
</organism>